<protein>
    <submittedName>
        <fullName evidence="1">Uncharacterized protein</fullName>
    </submittedName>
</protein>
<evidence type="ECO:0000313" key="1">
    <source>
        <dbReference type="EMBL" id="MQX09663.1"/>
    </source>
</evidence>
<dbReference type="Proteomes" id="UP000466694">
    <property type="component" value="Unassembled WGS sequence"/>
</dbReference>
<reference evidence="1 2" key="1">
    <citation type="journal article" date="2013" name="Genome Biol.">
        <title>Comparative genomics of the core and accessory genomes of 48 Sinorhizobium strains comprising five genospecies.</title>
        <authorList>
            <person name="Sugawara M."/>
            <person name="Epstein B."/>
            <person name="Badgley B.D."/>
            <person name="Unno T."/>
            <person name="Xu L."/>
            <person name="Reese J."/>
            <person name="Gyaneshwar P."/>
            <person name="Denny R."/>
            <person name="Mudge J."/>
            <person name="Bharti A.K."/>
            <person name="Farmer A.D."/>
            <person name="May G.D."/>
            <person name="Woodward J.E."/>
            <person name="Medigue C."/>
            <person name="Vallenet D."/>
            <person name="Lajus A."/>
            <person name="Rouy Z."/>
            <person name="Martinez-Vaz B."/>
            <person name="Tiffin P."/>
            <person name="Young N.D."/>
            <person name="Sadowsky M.J."/>
        </authorList>
    </citation>
    <scope>NUCLEOTIDE SEQUENCE [LARGE SCALE GENOMIC DNA]</scope>
    <source>
        <strain evidence="1 2">USDA205</strain>
    </source>
</reference>
<sequence>MTITANFLTGPRLIVAGSRFAAVFGPFGLALSAKRLAMPNLTGWFNAIMLAGERAFSPAAAVCPVPAAHVARARSTARH</sequence>
<comment type="caution">
    <text evidence="1">The sequence shown here is derived from an EMBL/GenBank/DDBJ whole genome shotgun (WGS) entry which is preliminary data.</text>
</comment>
<accession>A0A844A9M6</accession>
<evidence type="ECO:0000313" key="2">
    <source>
        <dbReference type="Proteomes" id="UP000466694"/>
    </source>
</evidence>
<dbReference type="EMBL" id="WISZ01000123">
    <property type="protein sequence ID" value="MQX09663.1"/>
    <property type="molecule type" value="Genomic_DNA"/>
</dbReference>
<name>A0A844A9M6_RHIFR</name>
<proteinExistence type="predicted"/>
<gene>
    <name evidence="1" type="ORF">GHK48_15620</name>
</gene>
<dbReference type="RefSeq" id="WP_037435046.1">
    <property type="nucleotide sequence ID" value="NZ_BJNI01000085.1"/>
</dbReference>
<organism evidence="1 2">
    <name type="scientific">Rhizobium fredii</name>
    <name type="common">Sinorhizobium fredii</name>
    <dbReference type="NCBI Taxonomy" id="380"/>
    <lineage>
        <taxon>Bacteria</taxon>
        <taxon>Pseudomonadati</taxon>
        <taxon>Pseudomonadota</taxon>
        <taxon>Alphaproteobacteria</taxon>
        <taxon>Hyphomicrobiales</taxon>
        <taxon>Rhizobiaceae</taxon>
        <taxon>Sinorhizobium/Ensifer group</taxon>
        <taxon>Sinorhizobium</taxon>
    </lineage>
</organism>
<dbReference type="AlphaFoldDB" id="A0A844A9M6"/>